<feature type="region of interest" description="Disordered" evidence="1">
    <location>
        <begin position="1"/>
        <end position="56"/>
    </location>
</feature>
<proteinExistence type="predicted"/>
<evidence type="ECO:0000256" key="1">
    <source>
        <dbReference type="SAM" id="MobiDB-lite"/>
    </source>
</evidence>
<organism evidence="2 3">
    <name type="scientific">Trichuris muris</name>
    <name type="common">Mouse whipworm</name>
    <dbReference type="NCBI Taxonomy" id="70415"/>
    <lineage>
        <taxon>Eukaryota</taxon>
        <taxon>Metazoa</taxon>
        <taxon>Ecdysozoa</taxon>
        <taxon>Nematoda</taxon>
        <taxon>Enoplea</taxon>
        <taxon>Dorylaimia</taxon>
        <taxon>Trichinellida</taxon>
        <taxon>Trichuridae</taxon>
        <taxon>Trichuris</taxon>
    </lineage>
</organism>
<protein>
    <submittedName>
        <fullName evidence="3">PDZ domain-containing protein</fullName>
    </submittedName>
</protein>
<accession>A0A5S6PZP3</accession>
<feature type="compositionally biased region" description="Basic and acidic residues" evidence="1">
    <location>
        <begin position="1"/>
        <end position="16"/>
    </location>
</feature>
<evidence type="ECO:0000313" key="3">
    <source>
        <dbReference type="WBParaSite" id="TMUE_0000000197.1"/>
    </source>
</evidence>
<dbReference type="WBParaSite" id="TMUE_0000000197.1">
    <property type="protein sequence ID" value="TMUE_0000000197.1"/>
    <property type="gene ID" value="WBGene00296142"/>
</dbReference>
<evidence type="ECO:0000313" key="2">
    <source>
        <dbReference type="Proteomes" id="UP000046395"/>
    </source>
</evidence>
<feature type="compositionally biased region" description="Basic and acidic residues" evidence="1">
    <location>
        <begin position="25"/>
        <end position="40"/>
    </location>
</feature>
<reference evidence="3" key="1">
    <citation type="submission" date="2019-12" db="UniProtKB">
        <authorList>
            <consortium name="WormBaseParasite"/>
        </authorList>
    </citation>
    <scope>IDENTIFICATION</scope>
</reference>
<dbReference type="Proteomes" id="UP000046395">
    <property type="component" value="Unassembled WGS sequence"/>
</dbReference>
<dbReference type="AlphaFoldDB" id="A0A5S6PZP3"/>
<sequence>MSEKRVHDSGNNDAKDNAGSGSLECGDKGRSNGSKAEGKCSHSIGNCKVSDNPSSHTKESAKIKCNVLSSSISGDLLRNLLYSPITQSSYFTIAVENLNPGPVGGLQIAGQPVTVVAVDEAYGWGRTIRIGDKILGIERVRPLDAQHCQVLMNQNPVFELVVERPLAKLEATPMEPECDLMDLELLSGDGSSPKKAVPAKAEAVNLTDGERGADEEGVQFAMLPPDIQRILRRKRGNFEVDLKTLRQPGEFRHFDRKSAHSATVVDHVQKVCIRNDIPRWKQLRSPPKM</sequence>
<keyword evidence="2" id="KW-1185">Reference proteome</keyword>
<name>A0A5S6PZP3_TRIMR</name>